<organism evidence="1 2">
    <name type="scientific">Macrolepiota fuliginosa MF-IS2</name>
    <dbReference type="NCBI Taxonomy" id="1400762"/>
    <lineage>
        <taxon>Eukaryota</taxon>
        <taxon>Fungi</taxon>
        <taxon>Dikarya</taxon>
        <taxon>Basidiomycota</taxon>
        <taxon>Agaricomycotina</taxon>
        <taxon>Agaricomycetes</taxon>
        <taxon>Agaricomycetidae</taxon>
        <taxon>Agaricales</taxon>
        <taxon>Agaricineae</taxon>
        <taxon>Agaricaceae</taxon>
        <taxon>Macrolepiota</taxon>
    </lineage>
</organism>
<dbReference type="PANTHER" id="PTHR39142:SF1">
    <property type="entry name" value="AEL197CP"/>
    <property type="match status" value="1"/>
</dbReference>
<dbReference type="InterPro" id="IPR024338">
    <property type="entry name" value="MID1/Yam8"/>
</dbReference>
<dbReference type="GO" id="GO:0005262">
    <property type="term" value="F:calcium channel activity"/>
    <property type="evidence" value="ECO:0007669"/>
    <property type="project" value="InterPro"/>
</dbReference>
<dbReference type="PANTHER" id="PTHR39142">
    <property type="entry name" value="MID1P"/>
    <property type="match status" value="1"/>
</dbReference>
<accession>A0A9P6BXU7</accession>
<evidence type="ECO:0000313" key="1">
    <source>
        <dbReference type="EMBL" id="KAF9441848.1"/>
    </source>
</evidence>
<sequence length="414" mass="44274">MALFCPCRDLCCHRGIHIHRAASLILSSNAWANAPLSLNTVSRGSQASFSIPSRDESMIALALWSLASPCIISNNANDLQDGFASWMGAFPSGSVLAAEGLSPGPSFEVGISSDSPLHEVISSDLLFGDSTSNQAILFSHNLTNLLLLASPHYSNYALPAANSSLIDPPSRPPNVTTIIALTPLTNYTVLIVQDSHKVSDPIHIHTKSTSFVCTLIHAIPFCPSTAYSLPFPIPPNTGFSTLPTEISTQLVDVLSNFTTSLTTFTCGCTGYSPLVCCDDCQREYRSSRAPIGFTNAGPTPTTNPSSQQVFPALPIPISQSSSDRLNPPYMSSPYTRLLLCIKTCTSMDHACPPFLGFRCPSVMFNGASSHGFGYIDGAEGDERGGVTGVAQDRWGNIWCFSECPRSSPRPEPAF</sequence>
<gene>
    <name evidence="1" type="ORF">P691DRAFT_799021</name>
</gene>
<proteinExistence type="predicted"/>
<dbReference type="OrthoDB" id="5405745at2759"/>
<protein>
    <submittedName>
        <fullName evidence="1">Uncharacterized protein</fullName>
    </submittedName>
</protein>
<dbReference type="Proteomes" id="UP000807342">
    <property type="component" value="Unassembled WGS sequence"/>
</dbReference>
<dbReference type="AlphaFoldDB" id="A0A9P6BXU7"/>
<dbReference type="EMBL" id="MU151766">
    <property type="protein sequence ID" value="KAF9441848.1"/>
    <property type="molecule type" value="Genomic_DNA"/>
</dbReference>
<dbReference type="Pfam" id="PF12929">
    <property type="entry name" value="Mid1"/>
    <property type="match status" value="1"/>
</dbReference>
<evidence type="ECO:0000313" key="2">
    <source>
        <dbReference type="Proteomes" id="UP000807342"/>
    </source>
</evidence>
<comment type="caution">
    <text evidence="1">The sequence shown here is derived from an EMBL/GenBank/DDBJ whole genome shotgun (WGS) entry which is preliminary data.</text>
</comment>
<keyword evidence="2" id="KW-1185">Reference proteome</keyword>
<reference evidence="1" key="1">
    <citation type="submission" date="2020-11" db="EMBL/GenBank/DDBJ databases">
        <authorList>
            <consortium name="DOE Joint Genome Institute"/>
            <person name="Ahrendt S."/>
            <person name="Riley R."/>
            <person name="Andreopoulos W."/>
            <person name="Labutti K."/>
            <person name="Pangilinan J."/>
            <person name="Ruiz-Duenas F.J."/>
            <person name="Barrasa J.M."/>
            <person name="Sanchez-Garcia M."/>
            <person name="Camarero S."/>
            <person name="Miyauchi S."/>
            <person name="Serrano A."/>
            <person name="Linde D."/>
            <person name="Babiker R."/>
            <person name="Drula E."/>
            <person name="Ayuso-Fernandez I."/>
            <person name="Pacheco R."/>
            <person name="Padilla G."/>
            <person name="Ferreira P."/>
            <person name="Barriuso J."/>
            <person name="Kellner H."/>
            <person name="Castanera R."/>
            <person name="Alfaro M."/>
            <person name="Ramirez L."/>
            <person name="Pisabarro A.G."/>
            <person name="Kuo A."/>
            <person name="Tritt A."/>
            <person name="Lipzen A."/>
            <person name="He G."/>
            <person name="Yan M."/>
            <person name="Ng V."/>
            <person name="Cullen D."/>
            <person name="Martin F."/>
            <person name="Rosso M.-N."/>
            <person name="Henrissat B."/>
            <person name="Hibbett D."/>
            <person name="Martinez A.T."/>
            <person name="Grigoriev I.V."/>
        </authorList>
    </citation>
    <scope>NUCLEOTIDE SEQUENCE</scope>
    <source>
        <strain evidence="1">MF-IS2</strain>
    </source>
</reference>
<name>A0A9P6BXU7_9AGAR</name>
<dbReference type="GO" id="GO:0098703">
    <property type="term" value="P:calcium ion import across plasma membrane"/>
    <property type="evidence" value="ECO:0007669"/>
    <property type="project" value="InterPro"/>
</dbReference>